<proteinExistence type="inferred from homology"/>
<keyword evidence="6" id="KW-1185">Reference proteome</keyword>
<dbReference type="Gene3D" id="3.40.50.1970">
    <property type="match status" value="1"/>
</dbReference>
<reference evidence="5" key="1">
    <citation type="journal article" date="2022" name="bioRxiv">
        <title>Thiovibrio frasassiensisgen. nov., sp. nov., an autotrophic, elemental sulfur disproportionating bacterium isolated from sulfidic karst sediment, and proposal of Thiovibrionaceae fam. nov.</title>
        <authorList>
            <person name="Aronson H."/>
            <person name="Thomas C."/>
            <person name="Bhattacharyya M."/>
            <person name="Eckstein S."/>
            <person name="Jensen S."/>
            <person name="Barco R."/>
            <person name="Macalady J."/>
            <person name="Amend J."/>
        </authorList>
    </citation>
    <scope>NUCLEOTIDE SEQUENCE</scope>
    <source>
        <strain evidence="5">RS19-109</strain>
    </source>
</reference>
<reference evidence="5" key="2">
    <citation type="submission" date="2022-10" db="EMBL/GenBank/DDBJ databases">
        <authorList>
            <person name="Aronson H.S."/>
        </authorList>
    </citation>
    <scope>NUCLEOTIDE SEQUENCE</scope>
    <source>
        <strain evidence="5">RS19-109</strain>
    </source>
</reference>
<dbReference type="PANTHER" id="PTHR43633:SF1">
    <property type="entry name" value="ALCOHOL DEHYDROGENASE YQHD"/>
    <property type="match status" value="1"/>
</dbReference>
<organism evidence="5 6">
    <name type="scientific">Thiovibrio frasassiensis</name>
    <dbReference type="NCBI Taxonomy" id="2984131"/>
    <lineage>
        <taxon>Bacteria</taxon>
        <taxon>Pseudomonadati</taxon>
        <taxon>Thermodesulfobacteriota</taxon>
        <taxon>Desulfobulbia</taxon>
        <taxon>Desulfobulbales</taxon>
        <taxon>Thiovibrionaceae</taxon>
        <taxon>Thiovibrio</taxon>
    </lineage>
</organism>
<feature type="domain" description="Fe-containing alcohol dehydrogenase-like C-terminal" evidence="4">
    <location>
        <begin position="188"/>
        <end position="356"/>
    </location>
</feature>
<dbReference type="PANTHER" id="PTHR43633">
    <property type="entry name" value="ALCOHOL DEHYDROGENASE YQHD"/>
    <property type="match status" value="1"/>
</dbReference>
<comment type="caution">
    <text evidence="5">The sequence shown here is derived from an EMBL/GenBank/DDBJ whole genome shotgun (WGS) entry which is preliminary data.</text>
</comment>
<dbReference type="GO" id="GO:1990362">
    <property type="term" value="F:butanol dehydrogenase (NAD+) activity"/>
    <property type="evidence" value="ECO:0007669"/>
    <property type="project" value="InterPro"/>
</dbReference>
<gene>
    <name evidence="5" type="ORF">OLX77_04675</name>
</gene>
<dbReference type="RefSeq" id="WP_307632424.1">
    <property type="nucleotide sequence ID" value="NZ_JAPHEH010000001.1"/>
</dbReference>
<evidence type="ECO:0000259" key="4">
    <source>
        <dbReference type="Pfam" id="PF25137"/>
    </source>
</evidence>
<evidence type="ECO:0000259" key="3">
    <source>
        <dbReference type="Pfam" id="PF00465"/>
    </source>
</evidence>
<dbReference type="InterPro" id="IPR056798">
    <property type="entry name" value="ADH_Fe_C"/>
</dbReference>
<dbReference type="EMBL" id="JAPHEH010000001">
    <property type="protein sequence ID" value="MDG4475452.1"/>
    <property type="molecule type" value="Genomic_DNA"/>
</dbReference>
<evidence type="ECO:0000256" key="1">
    <source>
        <dbReference type="ARBA" id="ARBA00007358"/>
    </source>
</evidence>
<evidence type="ECO:0000313" key="6">
    <source>
        <dbReference type="Proteomes" id="UP001154240"/>
    </source>
</evidence>
<protein>
    <submittedName>
        <fullName evidence="5">Iron-containing alcohol dehydrogenase</fullName>
    </submittedName>
</protein>
<dbReference type="GO" id="GO:0046872">
    <property type="term" value="F:metal ion binding"/>
    <property type="evidence" value="ECO:0007669"/>
    <property type="project" value="InterPro"/>
</dbReference>
<dbReference type="InterPro" id="IPR001670">
    <property type="entry name" value="ADH_Fe/GldA"/>
</dbReference>
<dbReference type="Pfam" id="PF25137">
    <property type="entry name" value="ADH_Fe_C"/>
    <property type="match status" value="1"/>
</dbReference>
<dbReference type="GO" id="GO:1990002">
    <property type="term" value="F:methylglyoxal reductase (NADPH) (acetol producing) activity"/>
    <property type="evidence" value="ECO:0007669"/>
    <property type="project" value="TreeGrafter"/>
</dbReference>
<dbReference type="FunFam" id="3.40.50.1970:FF:000003">
    <property type="entry name" value="Alcohol dehydrogenase, iron-containing"/>
    <property type="match status" value="1"/>
</dbReference>
<dbReference type="AlphaFoldDB" id="A0A9X4MF37"/>
<name>A0A9X4MF37_9BACT</name>
<dbReference type="SUPFAM" id="SSF56796">
    <property type="entry name" value="Dehydroquinate synthase-like"/>
    <property type="match status" value="1"/>
</dbReference>
<sequence length="381" mass="40919">MFDFTFHNPTKIIFGADKESLIGSELTAAGITKVLLVYGRNSVVKSGLLDRVLANLTASGIGCTQFGGVDSNPVLSHTREGVALAKRDQVEAILAVGGGSVLDEAKAIAVGALSDKDVWQFFVGKEVERALPVFTVLTLAATGSEMNGNSVVTNAETKQKYNIASPHVYPKVSILNPELTHSVPLNYTAYSAVDAIAHVLEGYFTKEPGTHLQDRLVEGIIKTVIETTDLIMAEPSHAKARASFMWTATLALNGLTPAGIGEYSFPNHMIEHAMSAIYNIPHGAGLSIVLPAWMKWYEAKNPSQFARFAKEIFGLDSGKAGIAALEQWFVTIKSPVRLAEAEIPATDIEKIAENAEGLAKQWGIGGLYPKETIAEILRLAV</sequence>
<dbReference type="Pfam" id="PF00465">
    <property type="entry name" value="Fe-ADH"/>
    <property type="match status" value="1"/>
</dbReference>
<accession>A0A9X4MF37</accession>
<dbReference type="GO" id="GO:0005829">
    <property type="term" value="C:cytosol"/>
    <property type="evidence" value="ECO:0007669"/>
    <property type="project" value="TreeGrafter"/>
</dbReference>
<evidence type="ECO:0000256" key="2">
    <source>
        <dbReference type="ARBA" id="ARBA00023002"/>
    </source>
</evidence>
<dbReference type="Gene3D" id="1.20.1090.10">
    <property type="entry name" value="Dehydroquinate synthase-like - alpha domain"/>
    <property type="match status" value="1"/>
</dbReference>
<comment type="similarity">
    <text evidence="1">Belongs to the iron-containing alcohol dehydrogenase family.</text>
</comment>
<keyword evidence="2" id="KW-0560">Oxidoreductase</keyword>
<dbReference type="CDD" id="cd08187">
    <property type="entry name" value="BDH"/>
    <property type="match status" value="1"/>
</dbReference>
<dbReference type="GO" id="GO:0008106">
    <property type="term" value="F:alcohol dehydrogenase (NADP+) activity"/>
    <property type="evidence" value="ECO:0007669"/>
    <property type="project" value="TreeGrafter"/>
</dbReference>
<evidence type="ECO:0000313" key="5">
    <source>
        <dbReference type="EMBL" id="MDG4475452.1"/>
    </source>
</evidence>
<dbReference type="Proteomes" id="UP001154240">
    <property type="component" value="Unassembled WGS sequence"/>
</dbReference>
<dbReference type="InterPro" id="IPR044731">
    <property type="entry name" value="BDH-like"/>
</dbReference>
<feature type="domain" description="Alcohol dehydrogenase iron-type/glycerol dehydrogenase GldA" evidence="3">
    <location>
        <begin position="9"/>
        <end position="177"/>
    </location>
</feature>